<dbReference type="InterPro" id="IPR051531">
    <property type="entry name" value="N-acetyltransferase"/>
</dbReference>
<dbReference type="EMBL" id="CP159992">
    <property type="protein sequence ID" value="XCP97986.1"/>
    <property type="molecule type" value="Genomic_DNA"/>
</dbReference>
<dbReference type="AlphaFoldDB" id="A0AAU8NLS1"/>
<dbReference type="InterPro" id="IPR000182">
    <property type="entry name" value="GNAT_dom"/>
</dbReference>
<name>A0AAU8NLS1_9BACL</name>
<accession>A0AAU8NLS1</accession>
<evidence type="ECO:0000313" key="2">
    <source>
        <dbReference type="EMBL" id="XCP97986.1"/>
    </source>
</evidence>
<dbReference type="InterPro" id="IPR016181">
    <property type="entry name" value="Acyl_CoA_acyltransferase"/>
</dbReference>
<reference evidence="2" key="1">
    <citation type="submission" date="2024-05" db="EMBL/GenBank/DDBJ databases">
        <title>Draft genome assemblies of 36 bacteria isolated from hibernating arctic ground squirrels.</title>
        <authorList>
            <person name="McKee H."/>
            <person name="Mullen L."/>
            <person name="Drown D.M."/>
            <person name="Duddleston K.N."/>
        </authorList>
    </citation>
    <scope>NUCLEOTIDE SEQUENCE</scope>
    <source>
        <strain evidence="2">AN1007</strain>
    </source>
</reference>
<evidence type="ECO:0000259" key="1">
    <source>
        <dbReference type="PROSITE" id="PS51186"/>
    </source>
</evidence>
<proteinExistence type="predicted"/>
<dbReference type="Gene3D" id="3.40.630.30">
    <property type="match status" value="1"/>
</dbReference>
<feature type="domain" description="N-acetyltransferase" evidence="1">
    <location>
        <begin position="17"/>
        <end position="188"/>
    </location>
</feature>
<protein>
    <submittedName>
        <fullName evidence="2">GNAT family protein</fullName>
    </submittedName>
</protein>
<dbReference type="PANTHER" id="PTHR43792">
    <property type="entry name" value="GNAT FAMILY, PUTATIVE (AFU_ORTHOLOGUE AFUA_3G00765)-RELATED-RELATED"/>
    <property type="match status" value="1"/>
</dbReference>
<dbReference type="Pfam" id="PF13302">
    <property type="entry name" value="Acetyltransf_3"/>
    <property type="match status" value="1"/>
</dbReference>
<sequence>MNIIEGKFDHRSETERLVIRPLQNEDYENWLHEFESRFPSRHRHDPGKIDMSDCTPEWFEQLVERHQELARTDAVYIFGVFRKEDGTHLGMIDIATLAREPFQWASFGYTIHNQHWRQGYGQEAVCEVLRMAAADLKFHRLEAHINVDNTPSIKLAERAGLEFECLRKGFIFENEEWTDHLVYYKNLPHVI</sequence>
<gene>
    <name evidence="2" type="ORF">ABXS70_11810</name>
</gene>
<dbReference type="RefSeq" id="WP_342556333.1">
    <property type="nucleotide sequence ID" value="NZ_CP159992.1"/>
</dbReference>
<organism evidence="2">
    <name type="scientific">Paenibacillus sp. AN1007</name>
    <dbReference type="NCBI Taxonomy" id="3151385"/>
    <lineage>
        <taxon>Bacteria</taxon>
        <taxon>Bacillati</taxon>
        <taxon>Bacillota</taxon>
        <taxon>Bacilli</taxon>
        <taxon>Bacillales</taxon>
        <taxon>Paenibacillaceae</taxon>
        <taxon>Paenibacillus</taxon>
    </lineage>
</organism>
<dbReference type="PROSITE" id="PS51186">
    <property type="entry name" value="GNAT"/>
    <property type="match status" value="1"/>
</dbReference>
<dbReference type="GO" id="GO:0016747">
    <property type="term" value="F:acyltransferase activity, transferring groups other than amino-acyl groups"/>
    <property type="evidence" value="ECO:0007669"/>
    <property type="project" value="InterPro"/>
</dbReference>
<dbReference type="SUPFAM" id="SSF55729">
    <property type="entry name" value="Acyl-CoA N-acyltransferases (Nat)"/>
    <property type="match status" value="1"/>
</dbReference>